<feature type="compositionally biased region" description="Polar residues" evidence="1">
    <location>
        <begin position="220"/>
        <end position="232"/>
    </location>
</feature>
<proteinExistence type="predicted"/>
<name>A0A8I3PSG2_CANLF</name>
<keyword evidence="3" id="KW-1185">Reference proteome</keyword>
<dbReference type="Proteomes" id="UP000805418">
    <property type="component" value="Chromosome 35"/>
</dbReference>
<dbReference type="PROSITE" id="PS51663">
    <property type="entry name" value="STATHMIN_3"/>
    <property type="match status" value="1"/>
</dbReference>
<accession>A0A8I3PSG2</accession>
<evidence type="ECO:0000313" key="3">
    <source>
        <dbReference type="Proteomes" id="UP000805418"/>
    </source>
</evidence>
<feature type="region of interest" description="Disordered" evidence="1">
    <location>
        <begin position="373"/>
        <end position="402"/>
    </location>
</feature>
<dbReference type="GO" id="GO:0031110">
    <property type="term" value="P:regulation of microtubule polymerization or depolymerization"/>
    <property type="evidence" value="ECO:0007669"/>
    <property type="project" value="InterPro"/>
</dbReference>
<dbReference type="PANTHER" id="PTHR10104">
    <property type="entry name" value="STATHMIN"/>
    <property type="match status" value="1"/>
</dbReference>
<gene>
    <name evidence="2" type="primary">STMND1</name>
</gene>
<dbReference type="OrthoDB" id="9940536at2759"/>
<dbReference type="InterPro" id="IPR000956">
    <property type="entry name" value="Stathmin_fam"/>
</dbReference>
<reference evidence="2" key="1">
    <citation type="submission" date="2020-03" db="EMBL/GenBank/DDBJ databases">
        <title>Long-read based genome assembly of a Labrador retriever dog.</title>
        <authorList>
            <person name="Eory L."/>
            <person name="Zhang W."/>
            <person name="Schoenebeck J."/>
        </authorList>
    </citation>
    <scope>NUCLEOTIDE SEQUENCE [LARGE SCALE GENOMIC DNA]</scope>
    <source>
        <strain evidence="2">Labrador retriever</strain>
    </source>
</reference>
<feature type="compositionally biased region" description="Basic and acidic residues" evidence="1">
    <location>
        <begin position="191"/>
        <end position="203"/>
    </location>
</feature>
<sequence>QLIKCSFHKNDLHGPFRACRAVTNRRPGGLRPAVSGCVTVPPGSACDSAVGVRPSVRLHLPPLRAAGASRAPPPPARPPASRRALWKADSAGRRLLPPVTPWGSHPSCESGASDLPGSSHSSPAAAQGRGRVWRFIVATDPGNCPAAERLQPGLRVREAAEDQRRVPAPRKGWEEGFKADIPVTHSGEGCRPQDEAAFPKDSRSSPNGLENLGSLPGTIPESSPSLSERNGRINSDLVTSGLIHKPQPLESRERQKSSDILEELIVQGIIQSHSKVFRNGESYDVMVSTTMPLRKPPARLKKLTIKKEAKAFTMNDLEEKMRAVESRRKTKEEDIRKRLRSDRLLSPANHSDAAQRGRAEVPFGQGLDAVGSVVVEPPQPQGGRPLKRKKSNTSSSERNFGYEGFGVVESDLSYNQVDDVFE</sequence>
<feature type="region of interest" description="Disordered" evidence="1">
    <location>
        <begin position="63"/>
        <end position="126"/>
    </location>
</feature>
<dbReference type="PANTHER" id="PTHR10104:SF20">
    <property type="entry name" value="STATHMIN DOMAIN-CONTAINING PROTEIN 1"/>
    <property type="match status" value="1"/>
</dbReference>
<evidence type="ECO:0000313" key="2">
    <source>
        <dbReference type="Ensembl" id="ENSCAFP00845034192.1"/>
    </source>
</evidence>
<dbReference type="Ensembl" id="ENSCAFT00845043643.1">
    <property type="protein sequence ID" value="ENSCAFP00845034192.1"/>
    <property type="gene ID" value="ENSCAFG00845024720.1"/>
</dbReference>
<feature type="region of interest" description="Disordered" evidence="1">
    <location>
        <begin position="182"/>
        <end position="232"/>
    </location>
</feature>
<dbReference type="GeneTree" id="ENSGT01030000234597"/>
<dbReference type="AlphaFoldDB" id="A0A8I3PSG2"/>
<reference evidence="2" key="3">
    <citation type="submission" date="2025-09" db="UniProtKB">
        <authorList>
            <consortium name="Ensembl"/>
        </authorList>
    </citation>
    <scope>IDENTIFICATION</scope>
    <source>
        <strain evidence="2">Boxer</strain>
    </source>
</reference>
<protein>
    <submittedName>
        <fullName evidence="2">Stathmin domain containing 1</fullName>
    </submittedName>
</protein>
<reference evidence="2" key="2">
    <citation type="submission" date="2025-08" db="UniProtKB">
        <authorList>
            <consortium name="Ensembl"/>
        </authorList>
    </citation>
    <scope>IDENTIFICATION</scope>
    <source>
        <strain evidence="2">Boxer</strain>
    </source>
</reference>
<evidence type="ECO:0000256" key="1">
    <source>
        <dbReference type="SAM" id="MobiDB-lite"/>
    </source>
</evidence>
<organism evidence="2 3">
    <name type="scientific">Canis lupus familiaris</name>
    <name type="common">Dog</name>
    <name type="synonym">Canis familiaris</name>
    <dbReference type="NCBI Taxonomy" id="9615"/>
    <lineage>
        <taxon>Eukaryota</taxon>
        <taxon>Metazoa</taxon>
        <taxon>Chordata</taxon>
        <taxon>Craniata</taxon>
        <taxon>Vertebrata</taxon>
        <taxon>Euteleostomi</taxon>
        <taxon>Mammalia</taxon>
        <taxon>Eutheria</taxon>
        <taxon>Laurasiatheria</taxon>
        <taxon>Carnivora</taxon>
        <taxon>Caniformia</taxon>
        <taxon>Canidae</taxon>
        <taxon>Canis</taxon>
    </lineage>
</organism>